<accession>A0A392TBA7</accession>
<comment type="caution">
    <text evidence="2">The sequence shown here is derived from an EMBL/GenBank/DDBJ whole genome shotgun (WGS) entry which is preliminary data.</text>
</comment>
<dbReference type="EMBL" id="LXQA010528492">
    <property type="protein sequence ID" value="MCI57406.1"/>
    <property type="molecule type" value="Genomic_DNA"/>
</dbReference>
<proteinExistence type="predicted"/>
<protein>
    <submittedName>
        <fullName evidence="2">Uncharacterized protein</fullName>
    </submittedName>
</protein>
<evidence type="ECO:0000256" key="1">
    <source>
        <dbReference type="SAM" id="MobiDB-lite"/>
    </source>
</evidence>
<dbReference type="AlphaFoldDB" id="A0A392TBA7"/>
<name>A0A392TBA7_9FABA</name>
<evidence type="ECO:0000313" key="2">
    <source>
        <dbReference type="EMBL" id="MCI57406.1"/>
    </source>
</evidence>
<feature type="compositionally biased region" description="Basic and acidic residues" evidence="1">
    <location>
        <begin position="27"/>
        <end position="44"/>
    </location>
</feature>
<feature type="non-terminal residue" evidence="2">
    <location>
        <position position="91"/>
    </location>
</feature>
<evidence type="ECO:0000313" key="3">
    <source>
        <dbReference type="Proteomes" id="UP000265520"/>
    </source>
</evidence>
<keyword evidence="3" id="KW-1185">Reference proteome</keyword>
<feature type="non-terminal residue" evidence="2">
    <location>
        <position position="1"/>
    </location>
</feature>
<sequence length="91" mass="10424">YIQYEEVQAADAARHSRPGSSQPAREPSQRGGDRRKWDRSREPRGPPSTFAVYTLLNKSREAILAECNSSEFTKARVKFPKQTPYKPDQDK</sequence>
<feature type="region of interest" description="Disordered" evidence="1">
    <location>
        <begin position="1"/>
        <end position="49"/>
    </location>
</feature>
<dbReference type="Proteomes" id="UP000265520">
    <property type="component" value="Unassembled WGS sequence"/>
</dbReference>
<organism evidence="2 3">
    <name type="scientific">Trifolium medium</name>
    <dbReference type="NCBI Taxonomy" id="97028"/>
    <lineage>
        <taxon>Eukaryota</taxon>
        <taxon>Viridiplantae</taxon>
        <taxon>Streptophyta</taxon>
        <taxon>Embryophyta</taxon>
        <taxon>Tracheophyta</taxon>
        <taxon>Spermatophyta</taxon>
        <taxon>Magnoliopsida</taxon>
        <taxon>eudicotyledons</taxon>
        <taxon>Gunneridae</taxon>
        <taxon>Pentapetalae</taxon>
        <taxon>rosids</taxon>
        <taxon>fabids</taxon>
        <taxon>Fabales</taxon>
        <taxon>Fabaceae</taxon>
        <taxon>Papilionoideae</taxon>
        <taxon>50 kb inversion clade</taxon>
        <taxon>NPAAA clade</taxon>
        <taxon>Hologalegina</taxon>
        <taxon>IRL clade</taxon>
        <taxon>Trifolieae</taxon>
        <taxon>Trifolium</taxon>
    </lineage>
</organism>
<reference evidence="2 3" key="1">
    <citation type="journal article" date="2018" name="Front. Plant Sci.">
        <title>Red Clover (Trifolium pratense) and Zigzag Clover (T. medium) - A Picture of Genomic Similarities and Differences.</title>
        <authorList>
            <person name="Dluhosova J."/>
            <person name="Istvanek J."/>
            <person name="Nedelnik J."/>
            <person name="Repkova J."/>
        </authorList>
    </citation>
    <scope>NUCLEOTIDE SEQUENCE [LARGE SCALE GENOMIC DNA]</scope>
    <source>
        <strain evidence="3">cv. 10/8</strain>
        <tissue evidence="2">Leaf</tissue>
    </source>
</reference>